<reference evidence="2 3" key="1">
    <citation type="submission" date="2014-08" db="EMBL/GenBank/DDBJ databases">
        <title>Genome sequence of Tetragenococcus muriaticus.</title>
        <authorList>
            <person name="Chuea-nongthon C."/>
            <person name="Rodtong S."/>
            <person name="Yongsawatdigul J."/>
            <person name="Steele J.L."/>
            <person name="Liu X.-y."/>
            <person name="Speers J."/>
            <person name="Glasner J.D."/>
            <person name="Neeno-Eckwall E.C."/>
        </authorList>
    </citation>
    <scope>NUCLEOTIDE SEQUENCE [LARGE SCALE GENOMIC DNA]</scope>
    <source>
        <strain evidence="2 3">3MR10-3</strain>
    </source>
</reference>
<gene>
    <name evidence="2" type="ORF">TMU3MR103_1275</name>
</gene>
<evidence type="ECO:0000259" key="1">
    <source>
        <dbReference type="PROSITE" id="PS50172"/>
    </source>
</evidence>
<feature type="domain" description="BRCT" evidence="1">
    <location>
        <begin position="3"/>
        <end position="84"/>
    </location>
</feature>
<dbReference type="InterPro" id="IPR036420">
    <property type="entry name" value="BRCT_dom_sf"/>
</dbReference>
<dbReference type="InterPro" id="IPR001357">
    <property type="entry name" value="BRCT_dom"/>
</dbReference>
<dbReference type="EC" id="6.5.1.2" evidence="2"/>
<comment type="caution">
    <text evidence="2">The sequence shown here is derived from an EMBL/GenBank/DDBJ whole genome shotgun (WGS) entry which is preliminary data.</text>
</comment>
<protein>
    <submittedName>
        <fullName evidence="2">DNA ligase</fullName>
        <ecNumber evidence="2">6.5.1.2</ecNumber>
    </submittedName>
</protein>
<dbReference type="PROSITE" id="PS50172">
    <property type="entry name" value="BRCT"/>
    <property type="match status" value="1"/>
</dbReference>
<evidence type="ECO:0000313" key="2">
    <source>
        <dbReference type="EMBL" id="KFN90889.1"/>
    </source>
</evidence>
<dbReference type="Gene3D" id="3.40.50.10190">
    <property type="entry name" value="BRCT domain"/>
    <property type="match status" value="1"/>
</dbReference>
<dbReference type="EMBL" id="JPVT01000126">
    <property type="protein sequence ID" value="KFN90889.1"/>
    <property type="molecule type" value="Genomic_DNA"/>
</dbReference>
<dbReference type="CDD" id="cd17748">
    <property type="entry name" value="BRCT_DNA_ligase_like"/>
    <property type="match status" value="1"/>
</dbReference>
<keyword evidence="2" id="KW-0436">Ligase</keyword>
<evidence type="ECO:0000313" key="3">
    <source>
        <dbReference type="Proteomes" id="UP000029381"/>
    </source>
</evidence>
<keyword evidence="3" id="KW-1185">Reference proteome</keyword>
<dbReference type="GO" id="GO:0003911">
    <property type="term" value="F:DNA ligase (NAD+) activity"/>
    <property type="evidence" value="ECO:0007669"/>
    <property type="project" value="UniProtKB-EC"/>
</dbReference>
<accession>A0A091C1W1</accession>
<dbReference type="Proteomes" id="UP000029381">
    <property type="component" value="Unassembled WGS sequence"/>
</dbReference>
<dbReference type="SUPFAM" id="SSF52113">
    <property type="entry name" value="BRCT domain"/>
    <property type="match status" value="1"/>
</dbReference>
<dbReference type="Pfam" id="PF00533">
    <property type="entry name" value="BRCT"/>
    <property type="match status" value="1"/>
</dbReference>
<organism evidence="2 3">
    <name type="scientific">Tetragenococcus muriaticus 3MR10-3</name>
    <dbReference type="NCBI Taxonomy" id="1302648"/>
    <lineage>
        <taxon>Bacteria</taxon>
        <taxon>Bacillati</taxon>
        <taxon>Bacillota</taxon>
        <taxon>Bacilli</taxon>
        <taxon>Lactobacillales</taxon>
        <taxon>Enterococcaceae</taxon>
        <taxon>Tetragenococcus</taxon>
    </lineage>
</organism>
<sequence>MAEVDSVFKDQTVVLTGKLNHYTRADAKNRIENLGGKVTESVSQSTDIVVAGEDAGSKLTKAQDLNITVWNEDQMVEAFEDSST</sequence>
<proteinExistence type="predicted"/>
<dbReference type="SMART" id="SM00292">
    <property type="entry name" value="BRCT"/>
    <property type="match status" value="1"/>
</dbReference>
<dbReference type="PATRIC" id="fig|1302648.3.peg.1242"/>
<name>A0A091C1W1_9ENTE</name>
<dbReference type="AlphaFoldDB" id="A0A091C1W1"/>